<organism evidence="1 2">
    <name type="scientific">Polychaeton citri CBS 116435</name>
    <dbReference type="NCBI Taxonomy" id="1314669"/>
    <lineage>
        <taxon>Eukaryota</taxon>
        <taxon>Fungi</taxon>
        <taxon>Dikarya</taxon>
        <taxon>Ascomycota</taxon>
        <taxon>Pezizomycotina</taxon>
        <taxon>Dothideomycetes</taxon>
        <taxon>Dothideomycetidae</taxon>
        <taxon>Capnodiales</taxon>
        <taxon>Capnodiaceae</taxon>
        <taxon>Polychaeton</taxon>
    </lineage>
</organism>
<comment type="caution">
    <text evidence="1">The sequence shown here is derived from an EMBL/GenBank/DDBJ whole genome shotgun (WGS) entry which is preliminary data.</text>
</comment>
<name>A0A9P4Q6C7_9PEZI</name>
<proteinExistence type="predicted"/>
<evidence type="ECO:0000313" key="1">
    <source>
        <dbReference type="EMBL" id="KAF2719171.1"/>
    </source>
</evidence>
<evidence type="ECO:0000313" key="2">
    <source>
        <dbReference type="Proteomes" id="UP000799441"/>
    </source>
</evidence>
<dbReference type="EMBL" id="MU003815">
    <property type="protein sequence ID" value="KAF2719171.1"/>
    <property type="molecule type" value="Genomic_DNA"/>
</dbReference>
<reference evidence="1" key="1">
    <citation type="journal article" date="2020" name="Stud. Mycol.">
        <title>101 Dothideomycetes genomes: a test case for predicting lifestyles and emergence of pathogens.</title>
        <authorList>
            <person name="Haridas S."/>
            <person name="Albert R."/>
            <person name="Binder M."/>
            <person name="Bloem J."/>
            <person name="Labutti K."/>
            <person name="Salamov A."/>
            <person name="Andreopoulos B."/>
            <person name="Baker S."/>
            <person name="Barry K."/>
            <person name="Bills G."/>
            <person name="Bluhm B."/>
            <person name="Cannon C."/>
            <person name="Castanera R."/>
            <person name="Culley D."/>
            <person name="Daum C."/>
            <person name="Ezra D."/>
            <person name="Gonzalez J."/>
            <person name="Henrissat B."/>
            <person name="Kuo A."/>
            <person name="Liang C."/>
            <person name="Lipzen A."/>
            <person name="Lutzoni F."/>
            <person name="Magnuson J."/>
            <person name="Mondo S."/>
            <person name="Nolan M."/>
            <person name="Ohm R."/>
            <person name="Pangilinan J."/>
            <person name="Park H.-J."/>
            <person name="Ramirez L."/>
            <person name="Alfaro M."/>
            <person name="Sun H."/>
            <person name="Tritt A."/>
            <person name="Yoshinaga Y."/>
            <person name="Zwiers L.-H."/>
            <person name="Turgeon B."/>
            <person name="Goodwin S."/>
            <person name="Spatafora J."/>
            <person name="Crous P."/>
            <person name="Grigoriev I."/>
        </authorList>
    </citation>
    <scope>NUCLEOTIDE SEQUENCE</scope>
    <source>
        <strain evidence="1">CBS 116435</strain>
    </source>
</reference>
<dbReference type="AlphaFoldDB" id="A0A9P4Q6C7"/>
<sequence>MFVCIGNWLIDLARSSAPSMYKVQETVELSRARSVFIFTSIPNRGPLLATFYLSHFVCVVAVTIHLSRCQYVDLLMLMITQLLAARLSCWKASMFNGRCLQLTLLLQLFATPVYQHGHYRLFRATAQQETVS</sequence>
<keyword evidence="2" id="KW-1185">Reference proteome</keyword>
<dbReference type="Proteomes" id="UP000799441">
    <property type="component" value="Unassembled WGS sequence"/>
</dbReference>
<gene>
    <name evidence="1" type="ORF">K431DRAFT_121600</name>
</gene>
<protein>
    <submittedName>
        <fullName evidence="1">Uncharacterized protein</fullName>
    </submittedName>
</protein>
<accession>A0A9P4Q6C7</accession>